<evidence type="ECO:0000256" key="11">
    <source>
        <dbReference type="HAMAP-Rule" id="MF_00246"/>
    </source>
</evidence>
<dbReference type="NCBIfam" id="NF003472">
    <property type="entry name" value="PRK05101.1"/>
    <property type="match status" value="1"/>
</dbReference>
<dbReference type="PANTHER" id="PTHR10457:SF7">
    <property type="entry name" value="GALACTOKINASE-RELATED"/>
    <property type="match status" value="1"/>
</dbReference>
<comment type="pathway">
    <text evidence="11">Carbohydrate metabolism; galactose metabolism.</text>
</comment>
<evidence type="ECO:0000256" key="8">
    <source>
        <dbReference type="ARBA" id="ARBA00022842"/>
    </source>
</evidence>
<sequence length="382" mass="41788">MSIQSIAHRNFVEAFKFEPSHHFHAPGRVNLIGEHTDYNDGFVLPAAINFGTFVCAKKREDNLIRACAVNFNKEITEFSLTGDIPACTTHRWSNYLRGVCQVLMQTGYELTGADITIAGDVPYGAGLSSSAALEIVLIRALLELANIEIDPKKAALLGQQVENEYIGANTGIMDQLVCALGQKNQALLIDCRSLESQPVALDSDMAIVIINSNVKRGLVDSEYNLRRAQCNEAAQALNVSHLRDATFSQLENAKTHMSQQVYQRARHIISENERTLNAASALKDKNWSRLSELMAQSHASMRDDFEITVPAIDAIVEMVADVIGDRGGVRMTGGGFGGCVVALAPTDLVSDIRQTVMKQYQATFGIKEDIYICTAEDGAFMA</sequence>
<dbReference type="Pfam" id="PF00288">
    <property type="entry name" value="GHMP_kinases_N"/>
    <property type="match status" value="1"/>
</dbReference>
<dbReference type="Proteomes" id="UP001595710">
    <property type="component" value="Unassembled WGS sequence"/>
</dbReference>
<dbReference type="GO" id="GO:0004335">
    <property type="term" value="F:galactokinase activity"/>
    <property type="evidence" value="ECO:0007669"/>
    <property type="project" value="UniProtKB-EC"/>
</dbReference>
<evidence type="ECO:0000256" key="12">
    <source>
        <dbReference type="NCBIfam" id="TIGR00131"/>
    </source>
</evidence>
<keyword evidence="17" id="KW-1185">Reference proteome</keyword>
<evidence type="ECO:0000256" key="6">
    <source>
        <dbReference type="ARBA" id="ARBA00022777"/>
    </source>
</evidence>
<comment type="catalytic activity">
    <reaction evidence="11">
        <text>alpha-D-galactose + ATP = alpha-D-galactose 1-phosphate + ADP + H(+)</text>
        <dbReference type="Rhea" id="RHEA:13553"/>
        <dbReference type="ChEBI" id="CHEBI:15378"/>
        <dbReference type="ChEBI" id="CHEBI:28061"/>
        <dbReference type="ChEBI" id="CHEBI:30616"/>
        <dbReference type="ChEBI" id="CHEBI:58336"/>
        <dbReference type="ChEBI" id="CHEBI:456216"/>
        <dbReference type="EC" id="2.7.1.6"/>
    </reaction>
</comment>
<dbReference type="Gene3D" id="3.30.230.10">
    <property type="match status" value="1"/>
</dbReference>
<dbReference type="EC" id="2.7.1.6" evidence="11 12"/>
<dbReference type="EMBL" id="JBHRYN010000012">
    <property type="protein sequence ID" value="MFC3702146.1"/>
    <property type="molecule type" value="Genomic_DNA"/>
</dbReference>
<dbReference type="InterPro" id="IPR000705">
    <property type="entry name" value="Galactokinase"/>
</dbReference>
<dbReference type="InterPro" id="IPR006204">
    <property type="entry name" value="GHMP_kinase_N_dom"/>
</dbReference>
<dbReference type="PRINTS" id="PR00473">
    <property type="entry name" value="GALCTOKINASE"/>
</dbReference>
<name>A0ABV7WS82_9GAMM</name>
<keyword evidence="8 11" id="KW-0460">Magnesium</keyword>
<evidence type="ECO:0000259" key="13">
    <source>
        <dbReference type="Pfam" id="PF00288"/>
    </source>
</evidence>
<dbReference type="Pfam" id="PF10509">
    <property type="entry name" value="GalKase_gal_bdg"/>
    <property type="match status" value="1"/>
</dbReference>
<evidence type="ECO:0000259" key="15">
    <source>
        <dbReference type="Pfam" id="PF10509"/>
    </source>
</evidence>
<dbReference type="HAMAP" id="MF_00246">
    <property type="entry name" value="Galactokinase"/>
    <property type="match status" value="1"/>
</dbReference>
<feature type="domain" description="GHMP kinase C-terminal" evidence="14">
    <location>
        <begin position="279"/>
        <end position="356"/>
    </location>
</feature>
<feature type="active site" description="Proton acceptor" evidence="11">
    <location>
        <position position="174"/>
    </location>
</feature>
<keyword evidence="3 11" id="KW-0808">Transferase</keyword>
<keyword evidence="10 11" id="KW-0119">Carbohydrate metabolism</keyword>
<evidence type="ECO:0000256" key="5">
    <source>
        <dbReference type="ARBA" id="ARBA00022741"/>
    </source>
</evidence>
<dbReference type="SUPFAM" id="SSF55060">
    <property type="entry name" value="GHMP Kinase, C-terminal domain"/>
    <property type="match status" value="1"/>
</dbReference>
<evidence type="ECO:0000256" key="2">
    <source>
        <dbReference type="ARBA" id="ARBA00022490"/>
    </source>
</evidence>
<comment type="caution">
    <text evidence="16">The sequence shown here is derived from an EMBL/GenBank/DDBJ whole genome shotgun (WGS) entry which is preliminary data.</text>
</comment>
<comment type="similarity">
    <text evidence="1 11">Belongs to the GHMP kinase family. GalK subfamily.</text>
</comment>
<feature type="binding site" evidence="11">
    <location>
        <position position="223"/>
    </location>
    <ligand>
        <name>substrate</name>
    </ligand>
</feature>
<dbReference type="InterPro" id="IPR036554">
    <property type="entry name" value="GHMP_kinase_C_sf"/>
</dbReference>
<evidence type="ECO:0000259" key="14">
    <source>
        <dbReference type="Pfam" id="PF08544"/>
    </source>
</evidence>
<evidence type="ECO:0000256" key="3">
    <source>
        <dbReference type="ARBA" id="ARBA00022679"/>
    </source>
</evidence>
<reference evidence="17" key="1">
    <citation type="journal article" date="2019" name="Int. J. Syst. Evol. Microbiol.">
        <title>The Global Catalogue of Microorganisms (GCM) 10K type strain sequencing project: providing services to taxonomists for standard genome sequencing and annotation.</title>
        <authorList>
            <consortium name="The Broad Institute Genomics Platform"/>
            <consortium name="The Broad Institute Genome Sequencing Center for Infectious Disease"/>
            <person name="Wu L."/>
            <person name="Ma J."/>
        </authorList>
    </citation>
    <scope>NUCLEOTIDE SEQUENCE [LARGE SCALE GENOMIC DNA]</scope>
    <source>
        <strain evidence="17">CECT 8288</strain>
    </source>
</reference>
<dbReference type="Pfam" id="PF08544">
    <property type="entry name" value="GHMP_kinases_C"/>
    <property type="match status" value="1"/>
</dbReference>
<feature type="domain" description="GHMP kinase N-terminal" evidence="13">
    <location>
        <begin position="94"/>
        <end position="181"/>
    </location>
</feature>
<dbReference type="SUPFAM" id="SSF54211">
    <property type="entry name" value="Ribosomal protein S5 domain 2-like"/>
    <property type="match status" value="1"/>
</dbReference>
<dbReference type="InterPro" id="IPR020568">
    <property type="entry name" value="Ribosomal_Su5_D2-typ_SF"/>
</dbReference>
<keyword evidence="2 11" id="KW-0963">Cytoplasm</keyword>
<proteinExistence type="inferred from homology"/>
<feature type="binding site" evidence="11">
    <location>
        <position position="130"/>
    </location>
    <ligand>
        <name>Mg(2+)</name>
        <dbReference type="ChEBI" id="CHEBI:18420"/>
    </ligand>
</feature>
<dbReference type="InterPro" id="IPR013750">
    <property type="entry name" value="GHMP_kinase_C_dom"/>
</dbReference>
<comment type="subcellular location">
    <subcellularLocation>
        <location evidence="11">Cytoplasm</location>
    </subcellularLocation>
</comment>
<keyword evidence="9 11" id="KW-0299">Galactose metabolism</keyword>
<keyword evidence="4 11" id="KW-0479">Metal-binding</keyword>
<dbReference type="InterPro" id="IPR022963">
    <property type="entry name" value="Galactokinase_bac"/>
</dbReference>
<comment type="caution">
    <text evidence="11">Lacks conserved residue(s) required for the propagation of feature annotation.</text>
</comment>
<evidence type="ECO:0000313" key="17">
    <source>
        <dbReference type="Proteomes" id="UP001595710"/>
    </source>
</evidence>
<dbReference type="RefSeq" id="WP_290281533.1">
    <property type="nucleotide sequence ID" value="NZ_JAUFQI010000001.1"/>
</dbReference>
<dbReference type="PROSITE" id="PS00627">
    <property type="entry name" value="GHMP_KINASES_ATP"/>
    <property type="match status" value="1"/>
</dbReference>
<dbReference type="InterPro" id="IPR014721">
    <property type="entry name" value="Ribsml_uS5_D2-typ_fold_subgr"/>
</dbReference>
<dbReference type="PIRSF" id="PIRSF000530">
    <property type="entry name" value="Galactokinase"/>
    <property type="match status" value="1"/>
</dbReference>
<keyword evidence="7 11" id="KW-0067">ATP-binding</keyword>
<evidence type="ECO:0000256" key="7">
    <source>
        <dbReference type="ARBA" id="ARBA00022840"/>
    </source>
</evidence>
<feature type="binding site" evidence="11">
    <location>
        <begin position="34"/>
        <end position="37"/>
    </location>
    <ligand>
        <name>substrate</name>
    </ligand>
</feature>
<dbReference type="InterPro" id="IPR006206">
    <property type="entry name" value="Mevalonate/galactokinase"/>
</dbReference>
<evidence type="ECO:0000256" key="1">
    <source>
        <dbReference type="ARBA" id="ARBA00006566"/>
    </source>
</evidence>
<feature type="site" description="Transition state stabilizer" evidence="11">
    <location>
        <position position="28"/>
    </location>
</feature>
<dbReference type="InterPro" id="IPR019539">
    <property type="entry name" value="GalKase_N"/>
</dbReference>
<feature type="domain" description="Galactokinase N-terminal" evidence="15">
    <location>
        <begin position="10"/>
        <end position="58"/>
    </location>
</feature>
<accession>A0ABV7WS82</accession>
<feature type="binding site" evidence="11">
    <location>
        <position position="162"/>
    </location>
    <ligand>
        <name>Mg(2+)</name>
        <dbReference type="ChEBI" id="CHEBI:18420"/>
    </ligand>
</feature>
<dbReference type="PANTHER" id="PTHR10457">
    <property type="entry name" value="MEVALONATE KINASE/GALACTOKINASE"/>
    <property type="match status" value="1"/>
</dbReference>
<dbReference type="Gene3D" id="3.30.70.890">
    <property type="entry name" value="GHMP kinase, C-terminal domain"/>
    <property type="match status" value="1"/>
</dbReference>
<dbReference type="PRINTS" id="PR00959">
    <property type="entry name" value="MEVGALKINASE"/>
</dbReference>
<comment type="function">
    <text evidence="11">Catalyzes the transfer of the gamma-phosphate of ATP to D-galactose to form alpha-D-galactose-1-phosphate (Gal-1-P).</text>
</comment>
<keyword evidence="6 11" id="KW-0418">Kinase</keyword>
<keyword evidence="5 11" id="KW-0547">Nucleotide-binding</keyword>
<dbReference type="InterPro" id="IPR006203">
    <property type="entry name" value="GHMP_knse_ATP-bd_CS"/>
</dbReference>
<evidence type="ECO:0000256" key="9">
    <source>
        <dbReference type="ARBA" id="ARBA00023144"/>
    </source>
</evidence>
<dbReference type="InterPro" id="IPR019741">
    <property type="entry name" value="Galactokinase_CS"/>
</dbReference>
<organism evidence="16 17">
    <name type="scientific">Reinekea marina</name>
    <dbReference type="NCBI Taxonomy" id="1310421"/>
    <lineage>
        <taxon>Bacteria</taxon>
        <taxon>Pseudomonadati</taxon>
        <taxon>Pseudomonadota</taxon>
        <taxon>Gammaproteobacteria</taxon>
        <taxon>Oceanospirillales</taxon>
        <taxon>Saccharospirillaceae</taxon>
        <taxon>Reinekea</taxon>
    </lineage>
</organism>
<protein>
    <recommendedName>
        <fullName evidence="11 12">Galactokinase</fullName>
        <ecNumber evidence="11 12">2.7.1.6</ecNumber>
    </recommendedName>
    <alternativeName>
        <fullName evidence="11">Galactose kinase</fullName>
    </alternativeName>
</protein>
<gene>
    <name evidence="11 16" type="primary">galK</name>
    <name evidence="16" type="ORF">ACFOND_10870</name>
</gene>
<dbReference type="PROSITE" id="PS00106">
    <property type="entry name" value="GALACTOKINASE"/>
    <property type="match status" value="1"/>
</dbReference>
<evidence type="ECO:0000256" key="4">
    <source>
        <dbReference type="ARBA" id="ARBA00022723"/>
    </source>
</evidence>
<feature type="binding site" evidence="11">
    <location>
        <begin position="124"/>
        <end position="130"/>
    </location>
    <ligand>
        <name>ATP</name>
        <dbReference type="ChEBI" id="CHEBI:30616"/>
    </ligand>
</feature>
<evidence type="ECO:0000313" key="16">
    <source>
        <dbReference type="EMBL" id="MFC3702146.1"/>
    </source>
</evidence>
<evidence type="ECO:0000256" key="10">
    <source>
        <dbReference type="ARBA" id="ARBA00023277"/>
    </source>
</evidence>
<dbReference type="NCBIfam" id="TIGR00131">
    <property type="entry name" value="gal_kin"/>
    <property type="match status" value="1"/>
</dbReference>